<dbReference type="AlphaFoldDB" id="A0A7N2N527"/>
<dbReference type="EnsemblPlants" id="QL12p013939:mrna">
    <property type="protein sequence ID" value="QL12p013939:mrna:CDS:1"/>
    <property type="gene ID" value="QL12p013939"/>
</dbReference>
<accession>A0A7N2N527</accession>
<name>A0A7N2N527_QUELO</name>
<proteinExistence type="predicted"/>
<reference evidence="1 2" key="1">
    <citation type="journal article" date="2016" name="G3 (Bethesda)">
        <title>First Draft Assembly and Annotation of the Genome of a California Endemic Oak Quercus lobata Nee (Fagaceae).</title>
        <authorList>
            <person name="Sork V.L."/>
            <person name="Fitz-Gibbon S.T."/>
            <person name="Puiu D."/>
            <person name="Crepeau M."/>
            <person name="Gugger P.F."/>
            <person name="Sherman R."/>
            <person name="Stevens K."/>
            <person name="Langley C.H."/>
            <person name="Pellegrini M."/>
            <person name="Salzberg S.L."/>
        </authorList>
    </citation>
    <scope>NUCLEOTIDE SEQUENCE [LARGE SCALE GENOMIC DNA]</scope>
    <source>
        <strain evidence="1 2">cv. SW786</strain>
    </source>
</reference>
<dbReference type="Proteomes" id="UP000594261">
    <property type="component" value="Chromosome 12"/>
</dbReference>
<evidence type="ECO:0008006" key="3">
    <source>
        <dbReference type="Google" id="ProtNLM"/>
    </source>
</evidence>
<organism evidence="1 2">
    <name type="scientific">Quercus lobata</name>
    <name type="common">Valley oak</name>
    <dbReference type="NCBI Taxonomy" id="97700"/>
    <lineage>
        <taxon>Eukaryota</taxon>
        <taxon>Viridiplantae</taxon>
        <taxon>Streptophyta</taxon>
        <taxon>Embryophyta</taxon>
        <taxon>Tracheophyta</taxon>
        <taxon>Spermatophyta</taxon>
        <taxon>Magnoliopsida</taxon>
        <taxon>eudicotyledons</taxon>
        <taxon>Gunneridae</taxon>
        <taxon>Pentapetalae</taxon>
        <taxon>rosids</taxon>
        <taxon>fabids</taxon>
        <taxon>Fagales</taxon>
        <taxon>Fagaceae</taxon>
        <taxon>Quercus</taxon>
    </lineage>
</organism>
<protein>
    <recommendedName>
        <fullName evidence="3">RNase H type-1 domain-containing protein</fullName>
    </recommendedName>
</protein>
<dbReference type="InParanoid" id="A0A7N2N527"/>
<keyword evidence="2" id="KW-1185">Reference proteome</keyword>
<dbReference type="EMBL" id="LRBV02000012">
    <property type="status" value="NOT_ANNOTATED_CDS"/>
    <property type="molecule type" value="Genomic_DNA"/>
</dbReference>
<reference evidence="1" key="2">
    <citation type="submission" date="2021-01" db="UniProtKB">
        <authorList>
            <consortium name="EnsemblPlants"/>
        </authorList>
    </citation>
    <scope>IDENTIFICATION</scope>
</reference>
<evidence type="ECO:0000313" key="2">
    <source>
        <dbReference type="Proteomes" id="UP000594261"/>
    </source>
</evidence>
<dbReference type="Gramene" id="QL12p013939:mrna">
    <property type="protein sequence ID" value="QL12p013939:mrna:CDS:1"/>
    <property type="gene ID" value="QL12p013939"/>
</dbReference>
<evidence type="ECO:0000313" key="1">
    <source>
        <dbReference type="EnsemblPlants" id="QL12p013939:mrna:CDS:1"/>
    </source>
</evidence>
<sequence>MVIRDNNGLVLIDFYVQTTTTAIHTLEIRALAASIALESASDMGFCRPVLETDSLILANVMINDSTYLSSDGLLIN</sequence>